<evidence type="ECO:0000313" key="2">
    <source>
        <dbReference type="EMBL" id="CAL6020159.1"/>
    </source>
</evidence>
<reference evidence="1" key="1">
    <citation type="submission" date="2023-06" db="EMBL/GenBank/DDBJ databases">
        <authorList>
            <person name="Kurt Z."/>
        </authorList>
    </citation>
    <scope>NUCLEOTIDE SEQUENCE</scope>
</reference>
<dbReference type="EMBL" id="CATOUU010000590">
    <property type="protein sequence ID" value="CAI9935038.1"/>
    <property type="molecule type" value="Genomic_DNA"/>
</dbReference>
<evidence type="ECO:0000313" key="3">
    <source>
        <dbReference type="Proteomes" id="UP001642409"/>
    </source>
</evidence>
<dbReference type="EMBL" id="CAXDID020000084">
    <property type="protein sequence ID" value="CAL6020159.1"/>
    <property type="molecule type" value="Genomic_DNA"/>
</dbReference>
<evidence type="ECO:0000313" key="1">
    <source>
        <dbReference type="EMBL" id="CAI9935038.1"/>
    </source>
</evidence>
<reference evidence="2 3" key="2">
    <citation type="submission" date="2024-07" db="EMBL/GenBank/DDBJ databases">
        <authorList>
            <person name="Akdeniz Z."/>
        </authorList>
    </citation>
    <scope>NUCLEOTIDE SEQUENCE [LARGE SCALE GENOMIC DNA]</scope>
</reference>
<name>A0AA86UAM0_9EUKA</name>
<accession>A0AA86UAM0</accession>
<dbReference type="AlphaFoldDB" id="A0AA86UAM0"/>
<organism evidence="1">
    <name type="scientific">Hexamita inflata</name>
    <dbReference type="NCBI Taxonomy" id="28002"/>
    <lineage>
        <taxon>Eukaryota</taxon>
        <taxon>Metamonada</taxon>
        <taxon>Diplomonadida</taxon>
        <taxon>Hexamitidae</taxon>
        <taxon>Hexamitinae</taxon>
        <taxon>Hexamita</taxon>
    </lineage>
</organism>
<keyword evidence="3" id="KW-1185">Reference proteome</keyword>
<protein>
    <submittedName>
        <fullName evidence="2">Hypothetical_protein</fullName>
    </submittedName>
</protein>
<sequence>MQNGLKYVFCLKGNQGSKRLTQNVVLQSLSKFRGGLLFGAKQLNQVKISSQLASSTNIDQFSLNLVSEKLTISQSIVNFTIQNSLTNLAEIQKFGSNIKLQYSEINITFSSVKLMCFGIGSQVSNLQINQLLFNLTCLDRSYYTNGLAMNLTSPVINSLQLNIQIPNAYPSQIFAGFSREKNKTNLIQLKNIIRIQTKNFQIFQIEAIQILKFAVIYCQFFDGLTVQFRFNLFTICYGQVAYIKLLNKFQANQFIIPVYQEGFIYYVELVLSSHFSVVFRKVLVICQLHFNWSVVIKNMIHQELPSILSRRAFEPLQELYISALLVHSQFFDTLLR</sequence>
<gene>
    <name evidence="1" type="ORF">HINF_LOCUS22683</name>
    <name evidence="2" type="ORF">HINF_LOCUS27299</name>
</gene>
<comment type="caution">
    <text evidence="1">The sequence shown here is derived from an EMBL/GenBank/DDBJ whole genome shotgun (WGS) entry which is preliminary data.</text>
</comment>
<proteinExistence type="predicted"/>
<dbReference type="Proteomes" id="UP001642409">
    <property type="component" value="Unassembled WGS sequence"/>
</dbReference>